<gene>
    <name evidence="1" type="ORF">PAPOLLO_LOCUS25688</name>
</gene>
<comment type="caution">
    <text evidence="1">The sequence shown here is derived from an EMBL/GenBank/DDBJ whole genome shotgun (WGS) entry which is preliminary data.</text>
</comment>
<evidence type="ECO:0000313" key="1">
    <source>
        <dbReference type="EMBL" id="CAG5053556.1"/>
    </source>
</evidence>
<name>A0A8S3Y4P5_PARAO</name>
<dbReference type="Proteomes" id="UP000691718">
    <property type="component" value="Unassembled WGS sequence"/>
</dbReference>
<dbReference type="EMBL" id="CAJQZP010001549">
    <property type="protein sequence ID" value="CAG5053556.1"/>
    <property type="molecule type" value="Genomic_DNA"/>
</dbReference>
<keyword evidence="2" id="KW-1185">Reference proteome</keyword>
<accession>A0A8S3Y4P5</accession>
<proteinExistence type="predicted"/>
<organism evidence="1 2">
    <name type="scientific">Parnassius apollo</name>
    <name type="common">Apollo butterfly</name>
    <name type="synonym">Papilio apollo</name>
    <dbReference type="NCBI Taxonomy" id="110799"/>
    <lineage>
        <taxon>Eukaryota</taxon>
        <taxon>Metazoa</taxon>
        <taxon>Ecdysozoa</taxon>
        <taxon>Arthropoda</taxon>
        <taxon>Hexapoda</taxon>
        <taxon>Insecta</taxon>
        <taxon>Pterygota</taxon>
        <taxon>Neoptera</taxon>
        <taxon>Endopterygota</taxon>
        <taxon>Lepidoptera</taxon>
        <taxon>Glossata</taxon>
        <taxon>Ditrysia</taxon>
        <taxon>Papilionoidea</taxon>
        <taxon>Papilionidae</taxon>
        <taxon>Parnassiinae</taxon>
        <taxon>Parnassini</taxon>
        <taxon>Parnassius</taxon>
        <taxon>Parnassius</taxon>
    </lineage>
</organism>
<protein>
    <submittedName>
        <fullName evidence="1">(apollo) hypothetical protein</fullName>
    </submittedName>
</protein>
<evidence type="ECO:0000313" key="2">
    <source>
        <dbReference type="Proteomes" id="UP000691718"/>
    </source>
</evidence>
<dbReference type="AlphaFoldDB" id="A0A8S3Y4P5"/>
<reference evidence="1" key="1">
    <citation type="submission" date="2021-04" db="EMBL/GenBank/DDBJ databases">
        <authorList>
            <person name="Tunstrom K."/>
        </authorList>
    </citation>
    <scope>NUCLEOTIDE SEQUENCE</scope>
</reference>
<sequence>MDQKRQILRTCKIATERLEQLKAEVAKELYPGRDVSEDISAQEATVDASSEIIPDSLTELSTAPYEERREQMVENETLRILREEFEKALIEFLDTNPLLRPTIGRQNNSKNWQSWSF</sequence>